<dbReference type="GeneID" id="54279369"/>
<dbReference type="AlphaFoldDB" id="A0A6A5XNU1"/>
<evidence type="ECO:0000313" key="3">
    <source>
        <dbReference type="EMBL" id="KAF2014400.1"/>
    </source>
</evidence>
<protein>
    <submittedName>
        <fullName evidence="3">Uncharacterized protein</fullName>
    </submittedName>
</protein>
<keyword evidence="2" id="KW-1133">Transmembrane helix</keyword>
<evidence type="ECO:0000256" key="2">
    <source>
        <dbReference type="SAM" id="Phobius"/>
    </source>
</evidence>
<reference evidence="3" key="1">
    <citation type="journal article" date="2020" name="Stud. Mycol.">
        <title>101 Dothideomycetes genomes: a test case for predicting lifestyles and emergence of pathogens.</title>
        <authorList>
            <person name="Haridas S."/>
            <person name="Albert R."/>
            <person name="Binder M."/>
            <person name="Bloem J."/>
            <person name="Labutti K."/>
            <person name="Salamov A."/>
            <person name="Andreopoulos B."/>
            <person name="Baker S."/>
            <person name="Barry K."/>
            <person name="Bills G."/>
            <person name="Bluhm B."/>
            <person name="Cannon C."/>
            <person name="Castanera R."/>
            <person name="Culley D."/>
            <person name="Daum C."/>
            <person name="Ezra D."/>
            <person name="Gonzalez J."/>
            <person name="Henrissat B."/>
            <person name="Kuo A."/>
            <person name="Liang C."/>
            <person name="Lipzen A."/>
            <person name="Lutzoni F."/>
            <person name="Magnuson J."/>
            <person name="Mondo S."/>
            <person name="Nolan M."/>
            <person name="Ohm R."/>
            <person name="Pangilinan J."/>
            <person name="Park H.-J."/>
            <person name="Ramirez L."/>
            <person name="Alfaro M."/>
            <person name="Sun H."/>
            <person name="Tritt A."/>
            <person name="Yoshinaga Y."/>
            <person name="Zwiers L.-H."/>
            <person name="Turgeon B."/>
            <person name="Goodwin S."/>
            <person name="Spatafora J."/>
            <person name="Crous P."/>
            <person name="Grigoriev I."/>
        </authorList>
    </citation>
    <scope>NUCLEOTIDE SEQUENCE</scope>
    <source>
        <strain evidence="3">CBS 175.79</strain>
    </source>
</reference>
<dbReference type="EMBL" id="ML978070">
    <property type="protein sequence ID" value="KAF2014400.1"/>
    <property type="molecule type" value="Genomic_DNA"/>
</dbReference>
<dbReference type="Proteomes" id="UP000799778">
    <property type="component" value="Unassembled WGS sequence"/>
</dbReference>
<feature type="region of interest" description="Disordered" evidence="1">
    <location>
        <begin position="15"/>
        <end position="34"/>
    </location>
</feature>
<evidence type="ECO:0000313" key="4">
    <source>
        <dbReference type="Proteomes" id="UP000799778"/>
    </source>
</evidence>
<dbReference type="RefSeq" id="XP_033382739.1">
    <property type="nucleotide sequence ID" value="XM_033521972.1"/>
</dbReference>
<accession>A0A6A5XNU1</accession>
<evidence type="ECO:0000256" key="1">
    <source>
        <dbReference type="SAM" id="MobiDB-lite"/>
    </source>
</evidence>
<gene>
    <name evidence="3" type="ORF">BU24DRAFT_213667</name>
</gene>
<sequence>MASCIQCASRIRQMGDVKESPHDHRKLYAGGPTITRPPSPWIQVGLKSRRGGFPITFSMWGSSIHIFSWTVLLLRRRTLLNRILLPMGSFQLKLSVLAEGAL</sequence>
<keyword evidence="2" id="KW-0472">Membrane</keyword>
<keyword evidence="4" id="KW-1185">Reference proteome</keyword>
<proteinExistence type="predicted"/>
<feature type="transmembrane region" description="Helical" evidence="2">
    <location>
        <begin position="55"/>
        <end position="74"/>
    </location>
</feature>
<name>A0A6A5XNU1_9PLEO</name>
<organism evidence="3 4">
    <name type="scientific">Aaosphaeria arxii CBS 175.79</name>
    <dbReference type="NCBI Taxonomy" id="1450172"/>
    <lineage>
        <taxon>Eukaryota</taxon>
        <taxon>Fungi</taxon>
        <taxon>Dikarya</taxon>
        <taxon>Ascomycota</taxon>
        <taxon>Pezizomycotina</taxon>
        <taxon>Dothideomycetes</taxon>
        <taxon>Pleosporomycetidae</taxon>
        <taxon>Pleosporales</taxon>
        <taxon>Pleosporales incertae sedis</taxon>
        <taxon>Aaosphaeria</taxon>
    </lineage>
</organism>
<keyword evidence="2" id="KW-0812">Transmembrane</keyword>